<evidence type="ECO:0000256" key="9">
    <source>
        <dbReference type="HAMAP-Rule" id="MF_00920"/>
    </source>
</evidence>
<evidence type="ECO:0000256" key="10">
    <source>
        <dbReference type="SAM" id="Coils"/>
    </source>
</evidence>
<dbReference type="InterPro" id="IPR042101">
    <property type="entry name" value="SRP54_N_sf"/>
</dbReference>
<protein>
    <recommendedName>
        <fullName evidence="9">Signal recognition particle receptor FtsY</fullName>
        <shortName evidence="9">SRP receptor</shortName>
        <ecNumber evidence="9">3.6.5.4</ecNumber>
    </recommendedName>
</protein>
<dbReference type="FunFam" id="1.20.120.140:FF:000002">
    <property type="entry name" value="Signal recognition particle receptor FtsY"/>
    <property type="match status" value="1"/>
</dbReference>
<dbReference type="Proteomes" id="UP000218113">
    <property type="component" value="Unassembled WGS sequence"/>
</dbReference>
<feature type="coiled-coil region" evidence="10">
    <location>
        <begin position="7"/>
        <end position="45"/>
    </location>
</feature>
<dbReference type="SMART" id="SM00382">
    <property type="entry name" value="AAA"/>
    <property type="match status" value="1"/>
</dbReference>
<dbReference type="SUPFAM" id="SSF47364">
    <property type="entry name" value="Domain of the SRP/SRP receptor G-proteins"/>
    <property type="match status" value="1"/>
</dbReference>
<proteinExistence type="inferred from homology"/>
<evidence type="ECO:0000256" key="1">
    <source>
        <dbReference type="ARBA" id="ARBA00022475"/>
    </source>
</evidence>
<dbReference type="GO" id="GO:0005047">
    <property type="term" value="F:signal recognition particle binding"/>
    <property type="evidence" value="ECO:0007669"/>
    <property type="project" value="TreeGrafter"/>
</dbReference>
<comment type="subunit">
    <text evidence="9">Part of the signal recognition particle protein translocation system, which is composed of SRP and FtsY.</text>
</comment>
<keyword evidence="10" id="KW-0175">Coiled coil</keyword>
<dbReference type="SMART" id="SM00963">
    <property type="entry name" value="SRP54_N"/>
    <property type="match status" value="1"/>
</dbReference>
<feature type="binding site" evidence="9">
    <location>
        <begin position="167"/>
        <end position="174"/>
    </location>
    <ligand>
        <name>GTP</name>
        <dbReference type="ChEBI" id="CHEBI:37565"/>
    </ligand>
</feature>
<gene>
    <name evidence="9" type="primary">ftsY</name>
    <name evidence="12" type="ORF">COB67_07600</name>
</gene>
<dbReference type="EC" id="3.6.5.4" evidence="9"/>
<dbReference type="InterPro" id="IPR027417">
    <property type="entry name" value="P-loop_NTPase"/>
</dbReference>
<dbReference type="GO" id="GO:0006614">
    <property type="term" value="P:SRP-dependent cotranslational protein targeting to membrane"/>
    <property type="evidence" value="ECO:0007669"/>
    <property type="project" value="InterPro"/>
</dbReference>
<dbReference type="GO" id="GO:0005525">
    <property type="term" value="F:GTP binding"/>
    <property type="evidence" value="ECO:0007669"/>
    <property type="project" value="UniProtKB-UniRule"/>
</dbReference>
<dbReference type="GO" id="GO:0005886">
    <property type="term" value="C:plasma membrane"/>
    <property type="evidence" value="ECO:0007669"/>
    <property type="project" value="UniProtKB-SubCell"/>
</dbReference>
<evidence type="ECO:0000259" key="11">
    <source>
        <dbReference type="PROSITE" id="PS00300"/>
    </source>
</evidence>
<dbReference type="Gene3D" id="1.20.120.140">
    <property type="entry name" value="Signal recognition particle SRP54, nucleotide-binding domain"/>
    <property type="match status" value="1"/>
</dbReference>
<dbReference type="InterPro" id="IPR004390">
    <property type="entry name" value="SR_rcpt_FtsY"/>
</dbReference>
<dbReference type="Pfam" id="PF02881">
    <property type="entry name" value="SRP54_N"/>
    <property type="match status" value="1"/>
</dbReference>
<dbReference type="InterPro" id="IPR003593">
    <property type="entry name" value="AAA+_ATPase"/>
</dbReference>
<dbReference type="GO" id="GO:0005737">
    <property type="term" value="C:cytoplasm"/>
    <property type="evidence" value="ECO:0007669"/>
    <property type="project" value="UniProtKB-SubCell"/>
</dbReference>
<dbReference type="Pfam" id="PF00448">
    <property type="entry name" value="SRP54"/>
    <property type="match status" value="1"/>
</dbReference>
<comment type="catalytic activity">
    <reaction evidence="8 9">
        <text>GTP + H2O = GDP + phosphate + H(+)</text>
        <dbReference type="Rhea" id="RHEA:19669"/>
        <dbReference type="ChEBI" id="CHEBI:15377"/>
        <dbReference type="ChEBI" id="CHEBI:15378"/>
        <dbReference type="ChEBI" id="CHEBI:37565"/>
        <dbReference type="ChEBI" id="CHEBI:43474"/>
        <dbReference type="ChEBI" id="CHEBI:58189"/>
        <dbReference type="EC" id="3.6.5.4"/>
    </reaction>
</comment>
<organism evidence="12 13">
    <name type="scientific">SAR324 cluster bacterium</name>
    <dbReference type="NCBI Taxonomy" id="2024889"/>
    <lineage>
        <taxon>Bacteria</taxon>
        <taxon>Deltaproteobacteria</taxon>
        <taxon>SAR324 cluster</taxon>
    </lineage>
</organism>
<keyword evidence="7 9" id="KW-0675">Receptor</keyword>
<keyword evidence="6 9" id="KW-0472">Membrane</keyword>
<dbReference type="EMBL" id="NVSR01000046">
    <property type="protein sequence ID" value="PCI27900.1"/>
    <property type="molecule type" value="Genomic_DNA"/>
</dbReference>
<name>A0A2A4T2P8_9DELT</name>
<evidence type="ECO:0000256" key="4">
    <source>
        <dbReference type="ARBA" id="ARBA00022801"/>
    </source>
</evidence>
<dbReference type="PANTHER" id="PTHR43134">
    <property type="entry name" value="SIGNAL RECOGNITION PARTICLE RECEPTOR SUBUNIT ALPHA"/>
    <property type="match status" value="1"/>
</dbReference>
<dbReference type="InterPro" id="IPR036225">
    <property type="entry name" value="SRP/SRP_N"/>
</dbReference>
<comment type="caution">
    <text evidence="12">The sequence shown here is derived from an EMBL/GenBank/DDBJ whole genome shotgun (WGS) entry which is preliminary data.</text>
</comment>
<dbReference type="NCBIfam" id="TIGR00064">
    <property type="entry name" value="ftsY"/>
    <property type="match status" value="1"/>
</dbReference>
<accession>A0A2A4T2P8</accession>
<dbReference type="CDD" id="cd17874">
    <property type="entry name" value="FtsY"/>
    <property type="match status" value="1"/>
</dbReference>
<dbReference type="PANTHER" id="PTHR43134:SF1">
    <property type="entry name" value="SIGNAL RECOGNITION PARTICLE RECEPTOR SUBUNIT ALPHA"/>
    <property type="match status" value="1"/>
</dbReference>
<dbReference type="SUPFAM" id="SSF52540">
    <property type="entry name" value="P-loop containing nucleoside triphosphate hydrolases"/>
    <property type="match status" value="1"/>
</dbReference>
<evidence type="ECO:0000256" key="2">
    <source>
        <dbReference type="ARBA" id="ARBA00022490"/>
    </source>
</evidence>
<keyword evidence="3 9" id="KW-0547">Nucleotide-binding</keyword>
<keyword evidence="2 9" id="KW-0963">Cytoplasm</keyword>
<dbReference type="FunFam" id="3.40.50.300:FF:000053">
    <property type="entry name" value="Signal recognition particle receptor FtsY"/>
    <property type="match status" value="1"/>
</dbReference>
<dbReference type="Gene3D" id="3.40.50.300">
    <property type="entry name" value="P-loop containing nucleotide triphosphate hydrolases"/>
    <property type="match status" value="1"/>
</dbReference>
<dbReference type="AlphaFoldDB" id="A0A2A4T2P8"/>
<dbReference type="PROSITE" id="PS00300">
    <property type="entry name" value="SRP54"/>
    <property type="match status" value="1"/>
</dbReference>
<evidence type="ECO:0000313" key="13">
    <source>
        <dbReference type="Proteomes" id="UP000218113"/>
    </source>
</evidence>
<feature type="binding site" evidence="9">
    <location>
        <begin position="313"/>
        <end position="316"/>
    </location>
    <ligand>
        <name>GTP</name>
        <dbReference type="ChEBI" id="CHEBI:37565"/>
    </ligand>
</feature>
<comment type="function">
    <text evidence="9">Involved in targeting and insertion of nascent membrane proteins into the cytoplasmic membrane. Acts as a receptor for the complex formed by the signal recognition particle (SRP) and the ribosome-nascent chain (RNC).</text>
</comment>
<feature type="binding site" evidence="9">
    <location>
        <begin position="249"/>
        <end position="253"/>
    </location>
    <ligand>
        <name>GTP</name>
        <dbReference type="ChEBI" id="CHEBI:37565"/>
    </ligand>
</feature>
<keyword evidence="1 9" id="KW-1003">Cell membrane</keyword>
<reference evidence="13" key="1">
    <citation type="submission" date="2017-08" db="EMBL/GenBank/DDBJ databases">
        <title>A dynamic microbial community with high functional redundancy inhabits the cold, oxic subseafloor aquifer.</title>
        <authorList>
            <person name="Tully B.J."/>
            <person name="Wheat C.G."/>
            <person name="Glazer B.T."/>
            <person name="Huber J.A."/>
        </authorList>
    </citation>
    <scope>NUCLEOTIDE SEQUENCE [LARGE SCALE GENOMIC DNA]</scope>
</reference>
<evidence type="ECO:0000256" key="6">
    <source>
        <dbReference type="ARBA" id="ARBA00023136"/>
    </source>
</evidence>
<dbReference type="HAMAP" id="MF_00920">
    <property type="entry name" value="FtsY"/>
    <property type="match status" value="1"/>
</dbReference>
<dbReference type="InterPro" id="IPR013822">
    <property type="entry name" value="Signal_recog_particl_SRP54_hlx"/>
</dbReference>
<dbReference type="SMART" id="SM00962">
    <property type="entry name" value="SRP54"/>
    <property type="match status" value="1"/>
</dbReference>
<dbReference type="InterPro" id="IPR000897">
    <property type="entry name" value="SRP54_GTPase_dom"/>
</dbReference>
<evidence type="ECO:0000313" key="12">
    <source>
        <dbReference type="EMBL" id="PCI27900.1"/>
    </source>
</evidence>
<feature type="domain" description="SRP54-type proteins GTP-binding" evidence="11">
    <location>
        <begin position="334"/>
        <end position="347"/>
    </location>
</feature>
<comment type="similarity">
    <text evidence="9">Belongs to the GTP-binding SRP family. FtsY subfamily.</text>
</comment>
<keyword evidence="4 9" id="KW-0378">Hydrolase</keyword>
<comment type="subcellular location">
    <subcellularLocation>
        <location evidence="9">Cell membrane</location>
        <topology evidence="9">Peripheral membrane protein</topology>
        <orientation evidence="9">Cytoplasmic side</orientation>
    </subcellularLocation>
    <subcellularLocation>
        <location evidence="9">Cytoplasm</location>
    </subcellularLocation>
</comment>
<dbReference type="GO" id="GO:0003924">
    <property type="term" value="F:GTPase activity"/>
    <property type="evidence" value="ECO:0007669"/>
    <property type="project" value="UniProtKB-UniRule"/>
</dbReference>
<evidence type="ECO:0000256" key="8">
    <source>
        <dbReference type="ARBA" id="ARBA00048027"/>
    </source>
</evidence>
<keyword evidence="5 9" id="KW-0342">GTP-binding</keyword>
<evidence type="ECO:0000256" key="3">
    <source>
        <dbReference type="ARBA" id="ARBA00022741"/>
    </source>
</evidence>
<evidence type="ECO:0000256" key="5">
    <source>
        <dbReference type="ARBA" id="ARBA00023134"/>
    </source>
</evidence>
<evidence type="ECO:0000256" key="7">
    <source>
        <dbReference type="ARBA" id="ARBA00023170"/>
    </source>
</evidence>
<sequence>MFFSKKNRDERKRLKEEKREAVLTEKELSKQISEAEQEAQTQVQETVLTKEIKAPQEEKTSFFGKFKRGLSKTKQMFTGSLDQLAGEDPIDDDFIEDLEERLLGADLGFPTTEKIINIIEEKHRKKDIQSQTEAIETVKKVISEILDQGDHTLPLAESGPTVYLFVGVNGVGKTTSIGKLAAKFNQEGKKVLVAAGDTFRAAAIEQLKEWAIRADVDIIANASNSDPAATMYEAAEMAVAGNYDILLCDTAGRLQTKKNLMDELDKMQRVIKKVIPDAPHASILTLDANTGQNAIIQTKEFSKLIGLDGLIVTKLDGTAKGGVIIGIVNEFEIPVYYIGVGEAIDDLQPFSPRLFADSLFEKEKGE</sequence>